<sequence>MRMSCSNLRCRISRISTRFYTSRRRVRRQSELHSKHMGKLSAAGHRWLTFLDYQDIKYIPLKAAYMAICSILIPLSATVGMRKTGWCSENGTKTWPRDRSTANVEMTKLSKRKDTSCREWSSKNCKTKFNEQRTMMKEVPTDDISMSGLPNQYRPPSR</sequence>
<evidence type="ECO:0000313" key="2">
    <source>
        <dbReference type="EMBL" id="KAG1786634.1"/>
    </source>
</evidence>
<keyword evidence="3" id="KW-1185">Reference proteome</keyword>
<dbReference type="RefSeq" id="XP_041154062.1">
    <property type="nucleotide sequence ID" value="XM_041295978.1"/>
</dbReference>
<feature type="region of interest" description="Disordered" evidence="1">
    <location>
        <begin position="133"/>
        <end position="158"/>
    </location>
</feature>
<reference evidence="2" key="1">
    <citation type="journal article" date="2020" name="New Phytol.">
        <title>Comparative genomics reveals dynamic genome evolution in host specialist ectomycorrhizal fungi.</title>
        <authorList>
            <person name="Lofgren L.A."/>
            <person name="Nguyen N.H."/>
            <person name="Vilgalys R."/>
            <person name="Ruytinx J."/>
            <person name="Liao H.L."/>
            <person name="Branco S."/>
            <person name="Kuo A."/>
            <person name="LaButti K."/>
            <person name="Lipzen A."/>
            <person name="Andreopoulos W."/>
            <person name="Pangilinan J."/>
            <person name="Riley R."/>
            <person name="Hundley H."/>
            <person name="Na H."/>
            <person name="Barry K."/>
            <person name="Grigoriev I.V."/>
            <person name="Stajich J.E."/>
            <person name="Kennedy P.G."/>
        </authorList>
    </citation>
    <scope>NUCLEOTIDE SEQUENCE</scope>
    <source>
        <strain evidence="2">S12</strain>
    </source>
</reference>
<dbReference type="AlphaFoldDB" id="A0A9P7ACN4"/>
<gene>
    <name evidence="2" type="ORF">HD556DRAFT_1045811</name>
</gene>
<evidence type="ECO:0000313" key="3">
    <source>
        <dbReference type="Proteomes" id="UP000719766"/>
    </source>
</evidence>
<name>A0A9P7ACN4_9AGAM</name>
<organism evidence="2 3">
    <name type="scientific">Suillus plorans</name>
    <dbReference type="NCBI Taxonomy" id="116603"/>
    <lineage>
        <taxon>Eukaryota</taxon>
        <taxon>Fungi</taxon>
        <taxon>Dikarya</taxon>
        <taxon>Basidiomycota</taxon>
        <taxon>Agaricomycotina</taxon>
        <taxon>Agaricomycetes</taxon>
        <taxon>Agaricomycetidae</taxon>
        <taxon>Boletales</taxon>
        <taxon>Suillineae</taxon>
        <taxon>Suillaceae</taxon>
        <taxon>Suillus</taxon>
    </lineage>
</organism>
<dbReference type="EMBL" id="JABBWE010000090">
    <property type="protein sequence ID" value="KAG1786634.1"/>
    <property type="molecule type" value="Genomic_DNA"/>
</dbReference>
<evidence type="ECO:0000256" key="1">
    <source>
        <dbReference type="SAM" id="MobiDB-lite"/>
    </source>
</evidence>
<protein>
    <submittedName>
        <fullName evidence="2">Uncharacterized protein</fullName>
    </submittedName>
</protein>
<dbReference type="GeneID" id="64589742"/>
<dbReference type="Proteomes" id="UP000719766">
    <property type="component" value="Unassembled WGS sequence"/>
</dbReference>
<proteinExistence type="predicted"/>
<accession>A0A9P7ACN4</accession>
<comment type="caution">
    <text evidence="2">The sequence shown here is derived from an EMBL/GenBank/DDBJ whole genome shotgun (WGS) entry which is preliminary data.</text>
</comment>